<keyword evidence="1" id="KW-0175">Coiled coil</keyword>
<feature type="coiled-coil region" evidence="1">
    <location>
        <begin position="74"/>
        <end position="101"/>
    </location>
</feature>
<proteinExistence type="predicted"/>
<dbReference type="AlphaFoldDB" id="A0A5J5FQL9"/>
<evidence type="ECO:0000256" key="1">
    <source>
        <dbReference type="SAM" id="Coils"/>
    </source>
</evidence>
<dbReference type="Pfam" id="PF13591">
    <property type="entry name" value="MerR_2"/>
    <property type="match status" value="1"/>
</dbReference>
<evidence type="ECO:0000313" key="2">
    <source>
        <dbReference type="EMBL" id="KAA8995275.1"/>
    </source>
</evidence>
<dbReference type="EMBL" id="VYKJ01000021">
    <property type="protein sequence ID" value="KAA8995275.1"/>
    <property type="molecule type" value="Genomic_DNA"/>
</dbReference>
<protein>
    <submittedName>
        <fullName evidence="2">Chaperone modulator CbpM</fullName>
    </submittedName>
</protein>
<dbReference type="Proteomes" id="UP000335415">
    <property type="component" value="Unassembled WGS sequence"/>
</dbReference>
<sequence>MADEFEVTFTVTEFCRYVGISHDELQEIVGLGVVEPKKTQTTEWCFDHEALCVVRRATQLHRELDLDWSGIAVALTLMGNIEQLRDENQRLRRQLRRFLTDRPAS</sequence>
<organism evidence="2 3">
    <name type="scientific">Affinibrenneria salicis</name>
    <dbReference type="NCBI Taxonomy" id="2590031"/>
    <lineage>
        <taxon>Bacteria</taxon>
        <taxon>Pseudomonadati</taxon>
        <taxon>Pseudomonadota</taxon>
        <taxon>Gammaproteobacteria</taxon>
        <taxon>Enterobacterales</taxon>
        <taxon>Pectobacteriaceae</taxon>
        <taxon>Affinibrenneria</taxon>
    </lineage>
</organism>
<dbReference type="OrthoDB" id="5567704at2"/>
<evidence type="ECO:0000313" key="3">
    <source>
        <dbReference type="Proteomes" id="UP000335415"/>
    </source>
</evidence>
<keyword evidence="3" id="KW-1185">Reference proteome</keyword>
<accession>A0A5J5FQL9</accession>
<comment type="caution">
    <text evidence="2">The sequence shown here is derived from an EMBL/GenBank/DDBJ whole genome shotgun (WGS) entry which is preliminary data.</text>
</comment>
<dbReference type="RefSeq" id="WP_150437676.1">
    <property type="nucleotide sequence ID" value="NZ_VYKJ01000021.1"/>
</dbReference>
<gene>
    <name evidence="2" type="primary">cbpM</name>
    <name evidence="2" type="ORF">FJU30_25020</name>
</gene>
<reference evidence="2 3" key="1">
    <citation type="submission" date="2019-09" db="EMBL/GenBank/DDBJ databases">
        <authorList>
            <person name="Li Y."/>
        </authorList>
    </citation>
    <scope>NUCLEOTIDE SEQUENCE [LARGE SCALE GENOMIC DNA]</scope>
    <source>
        <strain evidence="2 3">L3-3HA</strain>
    </source>
</reference>
<dbReference type="Gene3D" id="1.10.1660.10">
    <property type="match status" value="1"/>
</dbReference>
<name>A0A5J5FQL9_9GAMM</name>
<dbReference type="NCBIfam" id="NF007617">
    <property type="entry name" value="PRK10265.1"/>
    <property type="match status" value="1"/>
</dbReference>